<reference evidence="4" key="2">
    <citation type="journal article" date="2023" name="Plants (Basel)">
        <title>Annotation of the Turnera subulata (Passifloraceae) Draft Genome Reveals the S-Locus Evolved after the Divergence of Turneroideae from Passifloroideae in a Stepwise Manner.</title>
        <authorList>
            <person name="Henning P.M."/>
            <person name="Roalson E.H."/>
            <person name="Mir W."/>
            <person name="McCubbin A.G."/>
            <person name="Shore J.S."/>
        </authorList>
    </citation>
    <scope>NUCLEOTIDE SEQUENCE</scope>
    <source>
        <strain evidence="4">F60SS</strain>
    </source>
</reference>
<comment type="caution">
    <text evidence="4">The sequence shown here is derived from an EMBL/GenBank/DDBJ whole genome shotgun (WGS) entry which is preliminary data.</text>
</comment>
<evidence type="ECO:0000256" key="1">
    <source>
        <dbReference type="ARBA" id="ARBA00022679"/>
    </source>
</evidence>
<sequence length="172" mass="18708">MRAAIIGAAGTPYHDGIFFFDIAFPANYPARPPLIHYRSFGHWINPNLYASRLVCLSLLNTWHGKKSEICSPSGSTMLQVLVSIQGLVLNEKPYYNEPGTGFGLGAATSYWPCFEIGGGFFGDSARRTRAEGGSASMWTLEGEDAGDGFKGKAASRLDGAVAREEVEKRRCH</sequence>
<dbReference type="PROSITE" id="PS50127">
    <property type="entry name" value="UBC_2"/>
    <property type="match status" value="1"/>
</dbReference>
<dbReference type="Pfam" id="PF00179">
    <property type="entry name" value="UQ_con"/>
    <property type="match status" value="1"/>
</dbReference>
<dbReference type="PANTHER" id="PTHR46116">
    <property type="entry name" value="(E3-INDEPENDENT) E2 UBIQUITIN-CONJUGATING ENZYME"/>
    <property type="match status" value="1"/>
</dbReference>
<evidence type="ECO:0000256" key="2">
    <source>
        <dbReference type="ARBA" id="ARBA00022786"/>
    </source>
</evidence>
<keyword evidence="2" id="KW-0833">Ubl conjugation pathway</keyword>
<gene>
    <name evidence="4" type="primary">UBC25</name>
    <name evidence="4" type="ORF">Tsubulata_041843</name>
</gene>
<dbReference type="InterPro" id="IPR000608">
    <property type="entry name" value="UBC"/>
</dbReference>
<dbReference type="Gene3D" id="3.10.110.10">
    <property type="entry name" value="Ubiquitin Conjugating Enzyme"/>
    <property type="match status" value="1"/>
</dbReference>
<evidence type="ECO:0000259" key="3">
    <source>
        <dbReference type="PROSITE" id="PS50127"/>
    </source>
</evidence>
<proteinExistence type="predicted"/>
<evidence type="ECO:0000313" key="4">
    <source>
        <dbReference type="EMBL" id="KAJ4840138.1"/>
    </source>
</evidence>
<dbReference type="SUPFAM" id="SSF54495">
    <property type="entry name" value="UBC-like"/>
    <property type="match status" value="1"/>
</dbReference>
<dbReference type="OrthoDB" id="47801at2759"/>
<dbReference type="PANTHER" id="PTHR46116:SF19">
    <property type="entry name" value="UBIQUITIN-CONJUGATING ENZYME FAMILY PROTEIN"/>
    <property type="match status" value="1"/>
</dbReference>
<dbReference type="Proteomes" id="UP001141552">
    <property type="component" value="Unassembled WGS sequence"/>
</dbReference>
<organism evidence="4 5">
    <name type="scientific">Turnera subulata</name>
    <dbReference type="NCBI Taxonomy" id="218843"/>
    <lineage>
        <taxon>Eukaryota</taxon>
        <taxon>Viridiplantae</taxon>
        <taxon>Streptophyta</taxon>
        <taxon>Embryophyta</taxon>
        <taxon>Tracheophyta</taxon>
        <taxon>Spermatophyta</taxon>
        <taxon>Magnoliopsida</taxon>
        <taxon>eudicotyledons</taxon>
        <taxon>Gunneridae</taxon>
        <taxon>Pentapetalae</taxon>
        <taxon>rosids</taxon>
        <taxon>fabids</taxon>
        <taxon>Malpighiales</taxon>
        <taxon>Passifloraceae</taxon>
        <taxon>Turnera</taxon>
    </lineage>
</organism>
<evidence type="ECO:0000313" key="5">
    <source>
        <dbReference type="Proteomes" id="UP001141552"/>
    </source>
</evidence>
<protein>
    <submittedName>
        <fullName evidence="4">Ubiquitin-conjugating enzyme E2 25</fullName>
    </submittedName>
</protein>
<keyword evidence="5" id="KW-1185">Reference proteome</keyword>
<dbReference type="GO" id="GO:0061631">
    <property type="term" value="F:ubiquitin conjugating enzyme activity"/>
    <property type="evidence" value="ECO:0007669"/>
    <property type="project" value="TreeGrafter"/>
</dbReference>
<name>A0A9Q0FY95_9ROSI</name>
<dbReference type="EMBL" id="JAKUCV010003103">
    <property type="protein sequence ID" value="KAJ4840138.1"/>
    <property type="molecule type" value="Genomic_DNA"/>
</dbReference>
<feature type="domain" description="UBC core" evidence="3">
    <location>
        <begin position="1"/>
        <end position="127"/>
    </location>
</feature>
<dbReference type="InterPro" id="IPR016135">
    <property type="entry name" value="UBQ-conjugating_enzyme/RWD"/>
</dbReference>
<dbReference type="AlphaFoldDB" id="A0A9Q0FY95"/>
<keyword evidence="1" id="KW-0808">Transferase</keyword>
<accession>A0A9Q0FY95</accession>
<reference evidence="4" key="1">
    <citation type="submission" date="2022-02" db="EMBL/GenBank/DDBJ databases">
        <authorList>
            <person name="Henning P.M."/>
            <person name="McCubbin A.G."/>
            <person name="Shore J.S."/>
        </authorList>
    </citation>
    <scope>NUCLEOTIDE SEQUENCE</scope>
    <source>
        <strain evidence="4">F60SS</strain>
        <tissue evidence="4">Leaves</tissue>
    </source>
</reference>